<accession>A0AAV2S6L2</accession>
<dbReference type="Proteomes" id="UP001497623">
    <property type="component" value="Unassembled WGS sequence"/>
</dbReference>
<keyword evidence="3" id="KW-1185">Reference proteome</keyword>
<keyword evidence="1" id="KW-0812">Transmembrane</keyword>
<proteinExistence type="predicted"/>
<feature type="transmembrane region" description="Helical" evidence="1">
    <location>
        <begin position="95"/>
        <end position="119"/>
    </location>
</feature>
<dbReference type="EMBL" id="CAXKWB010045817">
    <property type="protein sequence ID" value="CAL4162845.1"/>
    <property type="molecule type" value="Genomic_DNA"/>
</dbReference>
<organism evidence="2 3">
    <name type="scientific">Meganyctiphanes norvegica</name>
    <name type="common">Northern krill</name>
    <name type="synonym">Thysanopoda norvegica</name>
    <dbReference type="NCBI Taxonomy" id="48144"/>
    <lineage>
        <taxon>Eukaryota</taxon>
        <taxon>Metazoa</taxon>
        <taxon>Ecdysozoa</taxon>
        <taxon>Arthropoda</taxon>
        <taxon>Crustacea</taxon>
        <taxon>Multicrustacea</taxon>
        <taxon>Malacostraca</taxon>
        <taxon>Eumalacostraca</taxon>
        <taxon>Eucarida</taxon>
        <taxon>Euphausiacea</taxon>
        <taxon>Euphausiidae</taxon>
        <taxon>Meganyctiphanes</taxon>
    </lineage>
</organism>
<evidence type="ECO:0000256" key="1">
    <source>
        <dbReference type="SAM" id="Phobius"/>
    </source>
</evidence>
<evidence type="ECO:0000313" key="3">
    <source>
        <dbReference type="Proteomes" id="UP001497623"/>
    </source>
</evidence>
<gene>
    <name evidence="2" type="ORF">MNOR_LOCUS32892</name>
</gene>
<protein>
    <submittedName>
        <fullName evidence="2">Uncharacterized protein</fullName>
    </submittedName>
</protein>
<name>A0AAV2S6L2_MEGNR</name>
<reference evidence="2 3" key="1">
    <citation type="submission" date="2024-05" db="EMBL/GenBank/DDBJ databases">
        <authorList>
            <person name="Wallberg A."/>
        </authorList>
    </citation>
    <scope>NUCLEOTIDE SEQUENCE [LARGE SCALE GENOMIC DNA]</scope>
</reference>
<feature type="transmembrane region" description="Helical" evidence="1">
    <location>
        <begin position="41"/>
        <end position="58"/>
    </location>
</feature>
<keyword evidence="1" id="KW-0472">Membrane</keyword>
<evidence type="ECO:0000313" key="2">
    <source>
        <dbReference type="EMBL" id="CAL4162845.1"/>
    </source>
</evidence>
<keyword evidence="1" id="KW-1133">Transmembrane helix</keyword>
<dbReference type="AlphaFoldDB" id="A0AAV2S6L2"/>
<comment type="caution">
    <text evidence="2">The sequence shown here is derived from an EMBL/GenBank/DDBJ whole genome shotgun (WGS) entry which is preliminary data.</text>
</comment>
<feature type="transmembrane region" description="Helical" evidence="1">
    <location>
        <begin position="10"/>
        <end position="29"/>
    </location>
</feature>
<sequence length="129" mass="14870">MSGIFPSSRLFLIIINSASEIVSLVFIRNLAGIPSGPADELASIFLLHLEYLFIYLYVNQISLLDIVKEFVVQLFLSSITTELRVILVNQQFADFLFIIYIISLYFKRTYFHICFLGSLCSQRRFLAFP</sequence>